<dbReference type="AlphaFoldDB" id="E8R3Z1"/>
<evidence type="ECO:0000256" key="2">
    <source>
        <dbReference type="ARBA" id="ARBA00022485"/>
    </source>
</evidence>
<dbReference type="InterPro" id="IPR001949">
    <property type="entry name" value="NADH-UbQ_OxRdtase_51kDa_CS"/>
</dbReference>
<dbReference type="PROSITE" id="PS00645">
    <property type="entry name" value="COMPLEX1_51K_2"/>
    <property type="match status" value="1"/>
</dbReference>
<dbReference type="EMBL" id="CP002353">
    <property type="protein sequence ID" value="ADV63721.1"/>
    <property type="molecule type" value="Genomic_DNA"/>
</dbReference>
<dbReference type="Pfam" id="PF01512">
    <property type="entry name" value="Complex1_51K"/>
    <property type="match status" value="1"/>
</dbReference>
<dbReference type="eggNOG" id="COG1905">
    <property type="taxonomic scope" value="Bacteria"/>
</dbReference>
<evidence type="ECO:0000259" key="6">
    <source>
        <dbReference type="SMART" id="SM00928"/>
    </source>
</evidence>
<dbReference type="Gene3D" id="1.20.1440.230">
    <property type="entry name" value="NADH-ubiquinone oxidoreductase 51kDa subunit, iron-sulphur binding domain"/>
    <property type="match status" value="1"/>
</dbReference>
<dbReference type="SMART" id="SM00928">
    <property type="entry name" value="NADH_4Fe-4S"/>
    <property type="match status" value="1"/>
</dbReference>
<feature type="domain" description="NADH-ubiquinone oxidoreductase 51kDa subunit iron-sulphur binding" evidence="6">
    <location>
        <begin position="477"/>
        <end position="522"/>
    </location>
</feature>
<dbReference type="Pfam" id="PF01257">
    <property type="entry name" value="2Fe-2S_thioredx"/>
    <property type="match status" value="1"/>
</dbReference>
<reference key="1">
    <citation type="submission" date="2010-11" db="EMBL/GenBank/DDBJ databases">
        <title>The complete sequence of chromosome of Isophaera pallida ATCC 43644.</title>
        <authorList>
            <consortium name="US DOE Joint Genome Institute (JGI-PGF)"/>
            <person name="Lucas S."/>
            <person name="Copeland A."/>
            <person name="Lapidus A."/>
            <person name="Bruce D."/>
            <person name="Goodwin L."/>
            <person name="Pitluck S."/>
            <person name="Kyrpides N."/>
            <person name="Mavromatis K."/>
            <person name="Pagani I."/>
            <person name="Ivanova N."/>
            <person name="Saunders E."/>
            <person name="Brettin T."/>
            <person name="Detter J.C."/>
            <person name="Han C."/>
            <person name="Tapia R."/>
            <person name="Land M."/>
            <person name="Hauser L."/>
            <person name="Markowitz V."/>
            <person name="Cheng J.-F."/>
            <person name="Hugenholtz P."/>
            <person name="Woyke T."/>
            <person name="Wu D."/>
            <person name="Eisen J.A."/>
        </authorList>
    </citation>
    <scope>NUCLEOTIDE SEQUENCE</scope>
    <source>
        <strain>ATCC 43644</strain>
    </source>
</reference>
<dbReference type="Gene3D" id="1.10.10.1590">
    <property type="entry name" value="NADH-quinone oxidoreductase subunit E"/>
    <property type="match status" value="1"/>
</dbReference>
<dbReference type="Pfam" id="PF10589">
    <property type="entry name" value="NADH_4Fe-4S"/>
    <property type="match status" value="1"/>
</dbReference>
<evidence type="ECO:0000256" key="1">
    <source>
        <dbReference type="ARBA" id="ARBA00007523"/>
    </source>
</evidence>
<dbReference type="PANTHER" id="PTHR43578:SF3">
    <property type="entry name" value="NADH-QUINONE OXIDOREDUCTASE SUBUNIT F"/>
    <property type="match status" value="1"/>
</dbReference>
<accession>E8R3Z1</accession>
<evidence type="ECO:0000313" key="7">
    <source>
        <dbReference type="EMBL" id="ADV63721.1"/>
    </source>
</evidence>
<keyword evidence="5" id="KW-0411">Iron-sulfur</keyword>
<dbReference type="InterPro" id="IPR037225">
    <property type="entry name" value="Nuo51_FMN-bd_sf"/>
</dbReference>
<comment type="similarity">
    <text evidence="1">Belongs to the complex I 51 kDa subunit family.</text>
</comment>
<dbReference type="InterPro" id="IPR037207">
    <property type="entry name" value="Nuop51_4Fe4S-bd_sf"/>
</dbReference>
<evidence type="ECO:0000256" key="4">
    <source>
        <dbReference type="ARBA" id="ARBA00023004"/>
    </source>
</evidence>
<evidence type="ECO:0000256" key="5">
    <source>
        <dbReference type="ARBA" id="ARBA00023014"/>
    </source>
</evidence>
<dbReference type="GO" id="GO:0008137">
    <property type="term" value="F:NADH dehydrogenase (ubiquinone) activity"/>
    <property type="evidence" value="ECO:0007669"/>
    <property type="project" value="InterPro"/>
</dbReference>
<dbReference type="STRING" id="575540.Isop_3157"/>
<dbReference type="CDD" id="cd02980">
    <property type="entry name" value="TRX_Fd_family"/>
    <property type="match status" value="1"/>
</dbReference>
<dbReference type="GO" id="GO:0046872">
    <property type="term" value="F:metal ion binding"/>
    <property type="evidence" value="ECO:0007669"/>
    <property type="project" value="UniProtKB-KW"/>
</dbReference>
<dbReference type="eggNOG" id="COG1894">
    <property type="taxonomic scope" value="Bacteria"/>
</dbReference>
<dbReference type="InterPro" id="IPR011538">
    <property type="entry name" value="Nuo51_FMN-bd"/>
</dbReference>
<proteinExistence type="inferred from homology"/>
<dbReference type="InterPro" id="IPR036249">
    <property type="entry name" value="Thioredoxin-like_sf"/>
</dbReference>
<keyword evidence="2" id="KW-0004">4Fe-4S</keyword>
<dbReference type="OrthoDB" id="9761899at2"/>
<dbReference type="Gene3D" id="3.40.30.10">
    <property type="entry name" value="Glutaredoxin"/>
    <property type="match status" value="1"/>
</dbReference>
<reference evidence="7 8" key="2">
    <citation type="journal article" date="2011" name="Stand. Genomic Sci.">
        <title>Complete genome sequence of Isosphaera pallida type strain (IS1B).</title>
        <authorList>
            <consortium name="US DOE Joint Genome Institute (JGI-PGF)"/>
            <person name="Goker M."/>
            <person name="Cleland D."/>
            <person name="Saunders E."/>
            <person name="Lapidus A."/>
            <person name="Nolan M."/>
            <person name="Lucas S."/>
            <person name="Hammon N."/>
            <person name="Deshpande S."/>
            <person name="Cheng J.F."/>
            <person name="Tapia R."/>
            <person name="Han C."/>
            <person name="Goodwin L."/>
            <person name="Pitluck S."/>
            <person name="Liolios K."/>
            <person name="Pagani I."/>
            <person name="Ivanova N."/>
            <person name="Mavromatis K."/>
            <person name="Pati A."/>
            <person name="Chen A."/>
            <person name="Palaniappan K."/>
            <person name="Land M."/>
            <person name="Hauser L."/>
            <person name="Chang Y.J."/>
            <person name="Jeffries C.D."/>
            <person name="Detter J.C."/>
            <person name="Beck B."/>
            <person name="Woyke T."/>
            <person name="Bristow J."/>
            <person name="Eisen J.A."/>
            <person name="Markowitz V."/>
            <person name="Hugenholtz P."/>
            <person name="Kyrpides N.C."/>
            <person name="Klenk H.P."/>
        </authorList>
    </citation>
    <scope>NUCLEOTIDE SEQUENCE [LARGE SCALE GENOMIC DNA]</scope>
    <source>
        <strain evidence="8">ATCC 43644 / DSM 9630 / IS1B</strain>
    </source>
</reference>
<dbReference type="GO" id="GO:0010181">
    <property type="term" value="F:FMN binding"/>
    <property type="evidence" value="ECO:0007669"/>
    <property type="project" value="InterPro"/>
</dbReference>
<dbReference type="SUPFAM" id="SSF52833">
    <property type="entry name" value="Thioredoxin-like"/>
    <property type="match status" value="1"/>
</dbReference>
<dbReference type="PANTHER" id="PTHR43578">
    <property type="entry name" value="NADH-QUINONE OXIDOREDUCTASE SUBUNIT F"/>
    <property type="match status" value="1"/>
</dbReference>
<dbReference type="SUPFAM" id="SSF142984">
    <property type="entry name" value="Nqo1 middle domain-like"/>
    <property type="match status" value="1"/>
</dbReference>
<dbReference type="SUPFAM" id="SSF142019">
    <property type="entry name" value="Nqo1 FMN-binding domain-like"/>
    <property type="match status" value="1"/>
</dbReference>
<dbReference type="Gene3D" id="3.10.20.600">
    <property type="match status" value="1"/>
</dbReference>
<protein>
    <submittedName>
        <fullName evidence="7">Respiratory-chain NADH dehydrogenase domain 51 kDa subunit</fullName>
    </submittedName>
</protein>
<keyword evidence="3" id="KW-0479">Metal-binding</keyword>
<keyword evidence="4" id="KW-0408">Iron</keyword>
<evidence type="ECO:0000313" key="8">
    <source>
        <dbReference type="Proteomes" id="UP000008631"/>
    </source>
</evidence>
<dbReference type="InterPro" id="IPR019575">
    <property type="entry name" value="Nuop51_4Fe4S-bd"/>
</dbReference>
<dbReference type="KEGG" id="ipa:Isop_3157"/>
<evidence type="ECO:0000256" key="3">
    <source>
        <dbReference type="ARBA" id="ARBA00022723"/>
    </source>
</evidence>
<keyword evidence="8" id="KW-1185">Reference proteome</keyword>
<dbReference type="GO" id="GO:0051539">
    <property type="term" value="F:4 iron, 4 sulfur cluster binding"/>
    <property type="evidence" value="ECO:0007669"/>
    <property type="project" value="UniProtKB-KW"/>
</dbReference>
<dbReference type="HOGENOM" id="CLU_014881_3_1_0"/>
<dbReference type="InterPro" id="IPR041921">
    <property type="entry name" value="NuoE_N"/>
</dbReference>
<sequence length="571" mass="62468">MIVQELNAIQQKFGYLPEEELRAFSKRSQIPMYRLHEVASFFPHYRLKPPATGTVLICRDLACHLAGASRLLQTLKATARETDERIEVGGVSCLGQCDRAPALLINDQVIWGQTESQLRALTRDSVHQRTRGVHDELDKGPTGWQIDPYEGQPRYEAVGLMLDGELSPEKMIQELELSGLFGLGGAGGATHGKWSEVRKEPGATKYIVCNADESEPAAFKDRELLLRVPHLVIEGMTLAALTVGAEKGYLYIRHEYHDQIAAVEAALAEARERGILGQRILGSDRTFELEVFISPGGYICGEQTALLEAMEDRRAEPRNRPPQPMKAGLWGCPTVLNNVETLAWTPAIALKGGKWYAGLGVNGATGMRFVSISGDVKRPGVYELPFGGTVGELIKHAGGLKGTQSVQAIAPSGPSGGFLPARLRVDQVSRKFAERFFTGGRTEMSILDLPLDKPTMRMLDVPLLSAVVVIGSEANLLDLAKNCLEFYRNESCGKCVPCRIGSQKLVEIAEDLIQHHGAMSPQRAEAIDDLATAMIQTSICGLGQVAPLPLTTLMTYFPNLFRKTDLPKTRS</sequence>
<dbReference type="Proteomes" id="UP000008631">
    <property type="component" value="Chromosome"/>
</dbReference>
<name>E8R3Z1_ISOPI</name>
<dbReference type="Gene3D" id="3.40.50.11540">
    <property type="entry name" value="NADH-ubiquinone oxidoreductase 51kDa subunit"/>
    <property type="match status" value="1"/>
</dbReference>
<dbReference type="Pfam" id="PF10531">
    <property type="entry name" value="SLBB"/>
    <property type="match status" value="1"/>
</dbReference>
<dbReference type="InterPro" id="IPR019554">
    <property type="entry name" value="Soluble_ligand-bd"/>
</dbReference>
<dbReference type="SUPFAM" id="SSF140490">
    <property type="entry name" value="Nqo1C-terminal domain-like"/>
    <property type="match status" value="1"/>
</dbReference>
<gene>
    <name evidence="7" type="ordered locus">Isop_3157</name>
</gene>
<dbReference type="InParanoid" id="E8R3Z1"/>
<organism evidence="7 8">
    <name type="scientific">Isosphaera pallida (strain ATCC 43644 / DSM 9630 / IS1B)</name>
    <dbReference type="NCBI Taxonomy" id="575540"/>
    <lineage>
        <taxon>Bacteria</taxon>
        <taxon>Pseudomonadati</taxon>
        <taxon>Planctomycetota</taxon>
        <taxon>Planctomycetia</taxon>
        <taxon>Isosphaerales</taxon>
        <taxon>Isosphaeraceae</taxon>
        <taxon>Isosphaera</taxon>
    </lineage>
</organism>